<dbReference type="SUPFAM" id="SSF53756">
    <property type="entry name" value="UDP-Glycosyltransferase/glycogen phosphorylase"/>
    <property type="match status" value="1"/>
</dbReference>
<keyword evidence="3" id="KW-0808">Transferase</keyword>
<dbReference type="InterPro" id="IPR001296">
    <property type="entry name" value="Glyco_trans_1"/>
</dbReference>
<dbReference type="EMBL" id="VORO01000009">
    <property type="protein sequence ID" value="TXD89121.1"/>
    <property type="molecule type" value="Genomic_DNA"/>
</dbReference>
<organism evidence="3 4">
    <name type="scientific">Subsaximicrobium wynnwilliamsii</name>
    <dbReference type="NCBI Taxonomy" id="291179"/>
    <lineage>
        <taxon>Bacteria</taxon>
        <taxon>Pseudomonadati</taxon>
        <taxon>Bacteroidota</taxon>
        <taxon>Flavobacteriia</taxon>
        <taxon>Flavobacteriales</taxon>
        <taxon>Flavobacteriaceae</taxon>
        <taxon>Subsaximicrobium</taxon>
    </lineage>
</organism>
<keyword evidence="4" id="KW-1185">Reference proteome</keyword>
<evidence type="ECO:0000259" key="1">
    <source>
        <dbReference type="Pfam" id="PF00534"/>
    </source>
</evidence>
<dbReference type="Gene3D" id="3.40.50.2000">
    <property type="entry name" value="Glycogen Phosphorylase B"/>
    <property type="match status" value="2"/>
</dbReference>
<evidence type="ECO:0000313" key="3">
    <source>
        <dbReference type="EMBL" id="TXD89121.1"/>
    </source>
</evidence>
<protein>
    <submittedName>
        <fullName evidence="3">Glycosyltransferase family 4 protein</fullName>
    </submittedName>
</protein>
<dbReference type="InterPro" id="IPR028098">
    <property type="entry name" value="Glyco_trans_4-like_N"/>
</dbReference>
<dbReference type="Proteomes" id="UP000321578">
    <property type="component" value="Unassembled WGS sequence"/>
</dbReference>
<evidence type="ECO:0000259" key="2">
    <source>
        <dbReference type="Pfam" id="PF13439"/>
    </source>
</evidence>
<proteinExistence type="predicted"/>
<feature type="domain" description="Glycosyl transferase family 1" evidence="1">
    <location>
        <begin position="186"/>
        <end position="342"/>
    </location>
</feature>
<dbReference type="OrthoDB" id="9811239at2"/>
<dbReference type="GO" id="GO:0016757">
    <property type="term" value="F:glycosyltransferase activity"/>
    <property type="evidence" value="ECO:0007669"/>
    <property type="project" value="InterPro"/>
</dbReference>
<dbReference type="PANTHER" id="PTHR12526:SF630">
    <property type="entry name" value="GLYCOSYLTRANSFERASE"/>
    <property type="match status" value="1"/>
</dbReference>
<dbReference type="Pfam" id="PF00534">
    <property type="entry name" value="Glycos_transf_1"/>
    <property type="match status" value="1"/>
</dbReference>
<dbReference type="Pfam" id="PF13439">
    <property type="entry name" value="Glyco_transf_4"/>
    <property type="match status" value="1"/>
</dbReference>
<accession>A0A5C6ZII1</accession>
<sequence length="361" mass="41607">MRMSGTKKICIVVTSLAKGGAERSSAMLSKMLSQLGHEMHLVSIVDAIVYEFEGQLLNLGASENPYPNFLSRVNKFLVFKKYLKKHRFDYVIDNRSRPAFIREIIVSRWLYNPKTTIYCVRSFHLETYFINPNFLARWIYKDAFKIVGVAKEIGLEIENTYNLQNVTSIYNPIESLPKPSQENPINGDYILFYGRLDDKVKNISLLLEAYRISQLPKNDIKLMILGDGKDLENIKEKVRQLDFNGMVEFQPFLESPFNYVKHSKFTVLTSRYEGFPRTLIESLALGTPVISVDCQSGPKEIITHEYNGLLVENHNPTALAHAMNRFVNDEHLYQTCKQNAKKSVEAFSMENIAKQWQELLN</sequence>
<dbReference type="AlphaFoldDB" id="A0A5C6ZII1"/>
<comment type="caution">
    <text evidence="3">The sequence shown here is derived from an EMBL/GenBank/DDBJ whole genome shotgun (WGS) entry which is preliminary data.</text>
</comment>
<feature type="domain" description="Glycosyltransferase subfamily 4-like N-terminal" evidence="2">
    <location>
        <begin position="19"/>
        <end position="174"/>
    </location>
</feature>
<dbReference type="PANTHER" id="PTHR12526">
    <property type="entry name" value="GLYCOSYLTRANSFERASE"/>
    <property type="match status" value="1"/>
</dbReference>
<reference evidence="3 4" key="1">
    <citation type="submission" date="2019-08" db="EMBL/GenBank/DDBJ databases">
        <title>Genomes of Subsaximicrobium wynnwilliamsii strains.</title>
        <authorList>
            <person name="Bowman J.P."/>
        </authorList>
    </citation>
    <scope>NUCLEOTIDE SEQUENCE [LARGE SCALE GENOMIC DNA]</scope>
    <source>
        <strain evidence="3 4">2-80-2</strain>
    </source>
</reference>
<evidence type="ECO:0000313" key="4">
    <source>
        <dbReference type="Proteomes" id="UP000321578"/>
    </source>
</evidence>
<gene>
    <name evidence="3" type="ORF">ESY86_10155</name>
</gene>
<name>A0A5C6ZII1_9FLAO</name>